<dbReference type="SUPFAM" id="SSF55979">
    <property type="entry name" value="DNA clamp"/>
    <property type="match status" value="1"/>
</dbReference>
<dbReference type="GO" id="GO:0030896">
    <property type="term" value="C:checkpoint clamp complex"/>
    <property type="evidence" value="ECO:0007669"/>
    <property type="project" value="EnsemblFungi"/>
</dbReference>
<dbReference type="Pfam" id="PF02144">
    <property type="entry name" value="Rad1"/>
    <property type="match status" value="1"/>
</dbReference>
<accession>A0A1E3P854</accession>
<feature type="compositionally biased region" description="Acidic residues" evidence="6">
    <location>
        <begin position="86"/>
        <end position="96"/>
    </location>
</feature>
<dbReference type="PANTHER" id="PTHR10870">
    <property type="entry name" value="CELL CYCLE CHECKPOINT PROTEIN RAD1"/>
    <property type="match status" value="1"/>
</dbReference>
<evidence type="ECO:0000256" key="4">
    <source>
        <dbReference type="ARBA" id="ARBA00023204"/>
    </source>
</evidence>
<keyword evidence="5" id="KW-0539">Nucleus</keyword>
<proteinExistence type="inferred from homology"/>
<keyword evidence="3" id="KW-0227">DNA damage</keyword>
<name>A0A1E3P854_WICAA</name>
<reference evidence="7 8" key="1">
    <citation type="journal article" date="2016" name="Proc. Natl. Acad. Sci. U.S.A.">
        <title>Comparative genomics of biotechnologically important yeasts.</title>
        <authorList>
            <person name="Riley R."/>
            <person name="Haridas S."/>
            <person name="Wolfe K.H."/>
            <person name="Lopes M.R."/>
            <person name="Hittinger C.T."/>
            <person name="Goeker M."/>
            <person name="Salamov A.A."/>
            <person name="Wisecaver J.H."/>
            <person name="Long T.M."/>
            <person name="Calvey C.H."/>
            <person name="Aerts A.L."/>
            <person name="Barry K.W."/>
            <person name="Choi C."/>
            <person name="Clum A."/>
            <person name="Coughlan A.Y."/>
            <person name="Deshpande S."/>
            <person name="Douglass A.P."/>
            <person name="Hanson S.J."/>
            <person name="Klenk H.-P."/>
            <person name="LaButti K.M."/>
            <person name="Lapidus A."/>
            <person name="Lindquist E.A."/>
            <person name="Lipzen A.M."/>
            <person name="Meier-Kolthoff J.P."/>
            <person name="Ohm R.A."/>
            <person name="Otillar R.P."/>
            <person name="Pangilinan J.L."/>
            <person name="Peng Y."/>
            <person name="Rokas A."/>
            <person name="Rosa C.A."/>
            <person name="Scheuner C."/>
            <person name="Sibirny A.A."/>
            <person name="Slot J.C."/>
            <person name="Stielow J.B."/>
            <person name="Sun H."/>
            <person name="Kurtzman C.P."/>
            <person name="Blackwell M."/>
            <person name="Grigoriev I.V."/>
            <person name="Jeffries T.W."/>
        </authorList>
    </citation>
    <scope>NUCLEOTIDE SEQUENCE [LARGE SCALE GENOMIC DNA]</scope>
    <source>
        <strain evidence="8">ATCC 58044 / CBS 1984 / NCYC 433 / NRRL Y-366-8</strain>
    </source>
</reference>
<keyword evidence="4" id="KW-0234">DNA repair</keyword>
<evidence type="ECO:0000313" key="8">
    <source>
        <dbReference type="Proteomes" id="UP000094112"/>
    </source>
</evidence>
<dbReference type="OrthoDB" id="3981260at2759"/>
<dbReference type="GO" id="GO:0003690">
    <property type="term" value="F:double-stranded DNA binding"/>
    <property type="evidence" value="ECO:0007669"/>
    <property type="project" value="EnsemblFungi"/>
</dbReference>
<organism evidence="7 8">
    <name type="scientific">Wickerhamomyces anomalus (strain ATCC 58044 / CBS 1984 / NCYC 433 / NRRL Y-366-8)</name>
    <name type="common">Yeast</name>
    <name type="synonym">Hansenula anomala</name>
    <dbReference type="NCBI Taxonomy" id="683960"/>
    <lineage>
        <taxon>Eukaryota</taxon>
        <taxon>Fungi</taxon>
        <taxon>Dikarya</taxon>
        <taxon>Ascomycota</taxon>
        <taxon>Saccharomycotina</taxon>
        <taxon>Saccharomycetes</taxon>
        <taxon>Phaffomycetales</taxon>
        <taxon>Wickerhamomycetaceae</taxon>
        <taxon>Wickerhamomyces</taxon>
    </lineage>
</organism>
<dbReference type="GeneID" id="30200101"/>
<evidence type="ECO:0000256" key="3">
    <source>
        <dbReference type="ARBA" id="ARBA00022763"/>
    </source>
</evidence>
<dbReference type="PANTHER" id="PTHR10870:SF0">
    <property type="entry name" value="CELL CYCLE CHECKPOINT PROTEIN RAD1"/>
    <property type="match status" value="1"/>
</dbReference>
<dbReference type="GO" id="GO:0000077">
    <property type="term" value="P:DNA damage checkpoint signaling"/>
    <property type="evidence" value="ECO:0007669"/>
    <property type="project" value="EnsemblFungi"/>
</dbReference>
<gene>
    <name evidence="7" type="ORF">WICANDRAFT_59674</name>
</gene>
<dbReference type="RefSeq" id="XP_019040796.1">
    <property type="nucleotide sequence ID" value="XM_019182855.1"/>
</dbReference>
<dbReference type="EMBL" id="KV454208">
    <property type="protein sequence ID" value="ODQ61589.1"/>
    <property type="molecule type" value="Genomic_DNA"/>
</dbReference>
<dbReference type="Proteomes" id="UP000094112">
    <property type="component" value="Unassembled WGS sequence"/>
</dbReference>
<evidence type="ECO:0000256" key="2">
    <source>
        <dbReference type="ARBA" id="ARBA00010991"/>
    </source>
</evidence>
<evidence type="ECO:0000256" key="1">
    <source>
        <dbReference type="ARBA" id="ARBA00004123"/>
    </source>
</evidence>
<feature type="region of interest" description="Disordered" evidence="6">
    <location>
        <begin position="331"/>
        <end position="352"/>
    </location>
</feature>
<sequence length="374" mass="42637">MTQVHSQNDTDFVLSATTHSLSHISNILSSLTAISSQVLVTIDQDGLNFITEYSHICRAEITLEKSLFTTYQYNPSRPNVTRREDSDTEESDLDEQEKDKFAVDLVPIVESLSLASKNNNNGNNFTAAAYGNSSTDCTVFYKGSGYPFILIFEDNKMIERCEFSTFINLELEANNLGFELNQRNLLIEGIIKADVLYDALKDLKDIGAEEIYIYGSNKNHKTKFAIISKSDVGHSTLYLPNERSILEKLIVTTKNKVDISCYKFAIFNKFLKSIKLSNKCKFKRDENILSLNLLSLHGFDLPKNYTGTVIDFKILQLSDKDEQFEHLISDDEEEEIEQEESQHYQLPPTNNNDYQTYIDQEEEENGGIDVPIFL</sequence>
<feature type="region of interest" description="Disordered" evidence="6">
    <location>
        <begin position="74"/>
        <end position="97"/>
    </location>
</feature>
<dbReference type="Gene3D" id="3.70.10.10">
    <property type="match status" value="1"/>
</dbReference>
<protein>
    <recommendedName>
        <fullName evidence="9">DNA damage checkpoint control protein RAD17</fullName>
    </recommendedName>
</protein>
<dbReference type="GO" id="GO:0007131">
    <property type="term" value="P:reciprocal meiotic recombination"/>
    <property type="evidence" value="ECO:0007669"/>
    <property type="project" value="EnsemblFungi"/>
</dbReference>
<dbReference type="InterPro" id="IPR003021">
    <property type="entry name" value="Rad1_Rec1_Rad17"/>
</dbReference>
<comment type="subcellular location">
    <subcellularLocation>
        <location evidence="1">Nucleus</location>
    </subcellularLocation>
</comment>
<comment type="similarity">
    <text evidence="2">Belongs to the rad1 family.</text>
</comment>
<keyword evidence="8" id="KW-1185">Reference proteome</keyword>
<evidence type="ECO:0000256" key="6">
    <source>
        <dbReference type="SAM" id="MobiDB-lite"/>
    </source>
</evidence>
<dbReference type="InterPro" id="IPR046938">
    <property type="entry name" value="DNA_clamp_sf"/>
</dbReference>
<dbReference type="GO" id="GO:0006302">
    <property type="term" value="P:double-strand break repair"/>
    <property type="evidence" value="ECO:0007669"/>
    <property type="project" value="EnsemblFungi"/>
</dbReference>
<dbReference type="AlphaFoldDB" id="A0A1E3P854"/>
<dbReference type="STRING" id="683960.A0A1E3P854"/>
<evidence type="ECO:0008006" key="9">
    <source>
        <dbReference type="Google" id="ProtNLM"/>
    </source>
</evidence>
<evidence type="ECO:0000256" key="5">
    <source>
        <dbReference type="ARBA" id="ARBA00023242"/>
    </source>
</evidence>
<evidence type="ECO:0000313" key="7">
    <source>
        <dbReference type="EMBL" id="ODQ61589.1"/>
    </source>
</evidence>
<feature type="compositionally biased region" description="Polar residues" evidence="6">
    <location>
        <begin position="343"/>
        <end position="352"/>
    </location>
</feature>
<dbReference type="PRINTS" id="PR01245">
    <property type="entry name" value="RAD1REC1"/>
</dbReference>